<feature type="chain" id="PRO_5045410424" evidence="3">
    <location>
        <begin position="34"/>
        <end position="391"/>
    </location>
</feature>
<name>A0ABU2BAR0_9CORY</name>
<dbReference type="NCBIfam" id="TIGR04226">
    <property type="entry name" value="RrgB_K2N_iso_D2"/>
    <property type="match status" value="1"/>
</dbReference>
<feature type="transmembrane region" description="Helical" evidence="2">
    <location>
        <begin position="361"/>
        <end position="379"/>
    </location>
</feature>
<dbReference type="NCBIfam" id="NF033902">
    <property type="entry name" value="iso_D2_wall_anc"/>
    <property type="match status" value="1"/>
</dbReference>
<dbReference type="InterPro" id="IPR026466">
    <property type="entry name" value="Fim_isopep_form_D2_dom"/>
</dbReference>
<sequence length="391" mass="42238">MTKHRRTTTSMLYGMLALAILSALILAAPNAHATTIDPHRKGSLSITKSSGDPLTQYGDPHNPLAPLTREPIAGVTFTIQRIDVDLTTNEGWQELQSLNKNELAPAGAATEKLLPGTQLQATTSHDGIARFYDLKIGAYYVTEIPTTASEKHLSVIDPFVITIPVTIGNDTWDYDVHAFAKDQKIMATKTTTNEYACTGDTITFGITTTLPAPNTEGKITRVDIVDLLNTNLTYNPDNTHVYLTNTNAKGDKLTLAARDYRITNQDNILTIALSEAGLQRVAGLRTGRPDLQLNVEFSATITNLNHGQKLSNKGYVLPTGYPEFDPKATPGIPTNEVIITCQRGTGDRAHIPTLALTGAHTLWALVAGAILITGGLVLVRRNTTNTSGTEK</sequence>
<dbReference type="InterPro" id="IPR048052">
    <property type="entry name" value="FM1-like"/>
</dbReference>
<dbReference type="Pfam" id="PF16555">
    <property type="entry name" value="GramPos_pilinD1"/>
    <property type="match status" value="1"/>
</dbReference>
<evidence type="ECO:0000256" key="1">
    <source>
        <dbReference type="SAM" id="MobiDB-lite"/>
    </source>
</evidence>
<dbReference type="InterPro" id="IPR013783">
    <property type="entry name" value="Ig-like_fold"/>
</dbReference>
<dbReference type="EMBL" id="JAVDYF010000001">
    <property type="protein sequence ID" value="MDR7354454.1"/>
    <property type="molecule type" value="Genomic_DNA"/>
</dbReference>
<proteinExistence type="predicted"/>
<gene>
    <name evidence="5" type="ORF">J2S37_000992</name>
</gene>
<keyword evidence="2" id="KW-0472">Membrane</keyword>
<evidence type="ECO:0000313" key="5">
    <source>
        <dbReference type="EMBL" id="MDR7354454.1"/>
    </source>
</evidence>
<evidence type="ECO:0000313" key="6">
    <source>
        <dbReference type="Proteomes" id="UP001183619"/>
    </source>
</evidence>
<dbReference type="InterPro" id="IPR032364">
    <property type="entry name" value="GramPos_pilinD1_N"/>
</dbReference>
<feature type="compositionally biased region" description="Polar residues" evidence="1">
    <location>
        <begin position="44"/>
        <end position="53"/>
    </location>
</feature>
<keyword evidence="6" id="KW-1185">Reference proteome</keyword>
<evidence type="ECO:0000256" key="3">
    <source>
        <dbReference type="SAM" id="SignalP"/>
    </source>
</evidence>
<feature type="region of interest" description="Disordered" evidence="1">
    <location>
        <begin position="36"/>
        <end position="65"/>
    </location>
</feature>
<dbReference type="Gene3D" id="2.60.40.740">
    <property type="match status" value="1"/>
</dbReference>
<accession>A0ABU2BAR0</accession>
<keyword evidence="3" id="KW-0732">Signal</keyword>
<reference evidence="5 6" key="1">
    <citation type="submission" date="2023-07" db="EMBL/GenBank/DDBJ databases">
        <title>Sequencing the genomes of 1000 actinobacteria strains.</title>
        <authorList>
            <person name="Klenk H.-P."/>
        </authorList>
    </citation>
    <scope>NUCLEOTIDE SEQUENCE [LARGE SCALE GENOMIC DNA]</scope>
    <source>
        <strain evidence="5 6">DSM 44508</strain>
    </source>
</reference>
<comment type="caution">
    <text evidence="5">The sequence shown here is derived from an EMBL/GenBank/DDBJ whole genome shotgun (WGS) entry which is preliminary data.</text>
</comment>
<dbReference type="Gene3D" id="2.60.40.10">
    <property type="entry name" value="Immunoglobulins"/>
    <property type="match status" value="1"/>
</dbReference>
<organism evidence="5 6">
    <name type="scientific">Corynebacterium felinum</name>
    <dbReference type="NCBI Taxonomy" id="131318"/>
    <lineage>
        <taxon>Bacteria</taxon>
        <taxon>Bacillati</taxon>
        <taxon>Actinomycetota</taxon>
        <taxon>Actinomycetes</taxon>
        <taxon>Mycobacteriales</taxon>
        <taxon>Corynebacteriaceae</taxon>
        <taxon>Corynebacterium</taxon>
    </lineage>
</organism>
<dbReference type="Proteomes" id="UP001183619">
    <property type="component" value="Unassembled WGS sequence"/>
</dbReference>
<feature type="domain" description="Gram-positive pilin subunit D1 N-terminal" evidence="4">
    <location>
        <begin position="69"/>
        <end position="182"/>
    </location>
</feature>
<feature type="signal peptide" evidence="3">
    <location>
        <begin position="1"/>
        <end position="33"/>
    </location>
</feature>
<dbReference type="RefSeq" id="WP_277104056.1">
    <property type="nucleotide sequence ID" value="NZ_BAAAJS010000035.1"/>
</dbReference>
<evidence type="ECO:0000256" key="2">
    <source>
        <dbReference type="SAM" id="Phobius"/>
    </source>
</evidence>
<keyword evidence="2" id="KW-0812">Transmembrane</keyword>
<protein>
    <submittedName>
        <fullName evidence="5">Fimbrial isopeptide formation D2 family protein</fullName>
    </submittedName>
</protein>
<evidence type="ECO:0000259" key="4">
    <source>
        <dbReference type="Pfam" id="PF16555"/>
    </source>
</evidence>
<keyword evidence="2" id="KW-1133">Transmembrane helix</keyword>